<dbReference type="InterPro" id="IPR027417">
    <property type="entry name" value="P-loop_NTPase"/>
</dbReference>
<dbReference type="SUPFAM" id="SSF52540">
    <property type="entry name" value="P-loop containing nucleoside triphosphate hydrolases"/>
    <property type="match status" value="2"/>
</dbReference>
<dbReference type="Proteomes" id="UP001230188">
    <property type="component" value="Unassembled WGS sequence"/>
</dbReference>
<evidence type="ECO:0000256" key="7">
    <source>
        <dbReference type="ARBA" id="ARBA00038041"/>
    </source>
</evidence>
<keyword evidence="3" id="KW-0378">Hydrolase</keyword>
<dbReference type="PANTHER" id="PTHR47959:SF21">
    <property type="entry name" value="DEAD-BOX HELICASE 56"/>
    <property type="match status" value="1"/>
</dbReference>
<accession>A0AAD7UMB1</accession>
<dbReference type="AlphaFoldDB" id="A0AAD7UMB1"/>
<protein>
    <recommendedName>
        <fullName evidence="1">RNA helicase</fullName>
        <ecNumber evidence="1">3.6.4.13</ecNumber>
    </recommendedName>
</protein>
<dbReference type="GO" id="GO:0003723">
    <property type="term" value="F:RNA binding"/>
    <property type="evidence" value="ECO:0007669"/>
    <property type="project" value="UniProtKB-KW"/>
</dbReference>
<evidence type="ECO:0000256" key="1">
    <source>
        <dbReference type="ARBA" id="ARBA00012552"/>
    </source>
</evidence>
<feature type="domain" description="Helicase ATP-binding" evidence="10">
    <location>
        <begin position="48"/>
        <end position="249"/>
    </location>
</feature>
<organism evidence="12 13">
    <name type="scientific">Chrysophaeum taylorii</name>
    <dbReference type="NCBI Taxonomy" id="2483200"/>
    <lineage>
        <taxon>Eukaryota</taxon>
        <taxon>Sar</taxon>
        <taxon>Stramenopiles</taxon>
        <taxon>Ochrophyta</taxon>
        <taxon>Pelagophyceae</taxon>
        <taxon>Pelagomonadales</taxon>
        <taxon>Pelagomonadaceae</taxon>
        <taxon>Chrysophaeum</taxon>
    </lineage>
</organism>
<feature type="compositionally biased region" description="Basic residues" evidence="9">
    <location>
        <begin position="588"/>
        <end position="604"/>
    </location>
</feature>
<comment type="similarity">
    <text evidence="7">Belongs to the DEAD box helicase family. DDX56/DBP9 subfamily.</text>
</comment>
<feature type="region of interest" description="Disordered" evidence="9">
    <location>
        <begin position="583"/>
        <end position="712"/>
    </location>
</feature>
<evidence type="ECO:0000256" key="5">
    <source>
        <dbReference type="ARBA" id="ARBA00022840"/>
    </source>
</evidence>
<keyword evidence="5" id="KW-0067">ATP-binding</keyword>
<sequence>MGSDFEDDDEKPPTWGELCASLEVDRRVRRGILDLKWERPTLVQRAAIPVGLEGRDVLIHARTGSGKTACYAVPVLARLLKHKDVEVRRGEQRSEVLAVVLGPTRELVAQARRQLSDLGAYCGDAVGVVALLGERAADDAKRVAHNPRPDVLVATPAALHEAIEAAAATSAGHPLSRLGETVLAFVVDEADLVLSFGYDEDVEAVLGTLGLSAARGAAADRPQGFLVSATLGDDVAALKRVALRKAATVRLCESAGVFGGDRDDEAALAQYVVPVSKDDKYLVVYVLLKLGLLEGRGILFVNDVDECYRLKLFLDLFSIRCLVLNAELPLASRLHAIDAYNRGYYDLLVATDAAVSAPATNDDDEDEMASSSSKKKKKKKKSKEEEPKSDDAYGVARGIDFRNVSWVLNVDFPRTRSSYTHRVGRTARAGARGTALSLVAPSDASFLEAVRADQPPVRLAALATGGACSVVAALGTQGVDATRVAQPVDLAFDAGACEPFRYRVADVKRGVTRAAVREARAAELRKELLNSKQLEAHFAQNPNDLDFLKRDRIELHVRRDLVAENVKKVPSYLVPQALKAVGAQPRQSFKRKKTSHRAGVKRKKGQPDQSRRKDNDPLQTFDASGLRNLGDADAKLAPKKNKATPNAAAAAARPTAKVFSDSDLAAADGPLSNRAKWKQQHKKGSWAKNPKTSKRPKKFARGDSQAFRRKKI</sequence>
<evidence type="ECO:0000256" key="4">
    <source>
        <dbReference type="ARBA" id="ARBA00022806"/>
    </source>
</evidence>
<reference evidence="12" key="1">
    <citation type="submission" date="2023-01" db="EMBL/GenBank/DDBJ databases">
        <title>Metagenome sequencing of chrysophaentin producing Chrysophaeum taylorii.</title>
        <authorList>
            <person name="Davison J."/>
            <person name="Bewley C."/>
        </authorList>
    </citation>
    <scope>NUCLEOTIDE SEQUENCE</scope>
    <source>
        <strain evidence="12">NIES-1699</strain>
    </source>
</reference>
<dbReference type="GO" id="GO:0005524">
    <property type="term" value="F:ATP binding"/>
    <property type="evidence" value="ECO:0007669"/>
    <property type="project" value="UniProtKB-KW"/>
</dbReference>
<evidence type="ECO:0000256" key="3">
    <source>
        <dbReference type="ARBA" id="ARBA00022801"/>
    </source>
</evidence>
<dbReference type="Pfam" id="PF00271">
    <property type="entry name" value="Helicase_C"/>
    <property type="match status" value="1"/>
</dbReference>
<evidence type="ECO:0000259" key="11">
    <source>
        <dbReference type="PROSITE" id="PS51194"/>
    </source>
</evidence>
<evidence type="ECO:0000313" key="12">
    <source>
        <dbReference type="EMBL" id="KAJ8612514.1"/>
    </source>
</evidence>
<dbReference type="GO" id="GO:0016787">
    <property type="term" value="F:hydrolase activity"/>
    <property type="evidence" value="ECO:0007669"/>
    <property type="project" value="UniProtKB-KW"/>
</dbReference>
<dbReference type="EMBL" id="JAQMWT010000047">
    <property type="protein sequence ID" value="KAJ8612514.1"/>
    <property type="molecule type" value="Genomic_DNA"/>
</dbReference>
<evidence type="ECO:0000313" key="13">
    <source>
        <dbReference type="Proteomes" id="UP001230188"/>
    </source>
</evidence>
<evidence type="ECO:0000256" key="9">
    <source>
        <dbReference type="SAM" id="MobiDB-lite"/>
    </source>
</evidence>
<comment type="catalytic activity">
    <reaction evidence="8">
        <text>ATP + H2O = ADP + phosphate + H(+)</text>
        <dbReference type="Rhea" id="RHEA:13065"/>
        <dbReference type="ChEBI" id="CHEBI:15377"/>
        <dbReference type="ChEBI" id="CHEBI:15378"/>
        <dbReference type="ChEBI" id="CHEBI:30616"/>
        <dbReference type="ChEBI" id="CHEBI:43474"/>
        <dbReference type="ChEBI" id="CHEBI:456216"/>
        <dbReference type="EC" id="3.6.4.13"/>
    </reaction>
</comment>
<dbReference type="PANTHER" id="PTHR47959">
    <property type="entry name" value="ATP-DEPENDENT RNA HELICASE RHLE-RELATED"/>
    <property type="match status" value="1"/>
</dbReference>
<feature type="region of interest" description="Disordered" evidence="9">
    <location>
        <begin position="358"/>
        <end position="389"/>
    </location>
</feature>
<dbReference type="Pfam" id="PF00270">
    <property type="entry name" value="DEAD"/>
    <property type="match status" value="1"/>
</dbReference>
<dbReference type="PROSITE" id="PS51192">
    <property type="entry name" value="HELICASE_ATP_BIND_1"/>
    <property type="match status" value="1"/>
</dbReference>
<keyword evidence="2" id="KW-0547">Nucleotide-binding</keyword>
<proteinExistence type="inferred from homology"/>
<dbReference type="GO" id="GO:0005829">
    <property type="term" value="C:cytosol"/>
    <property type="evidence" value="ECO:0007669"/>
    <property type="project" value="TreeGrafter"/>
</dbReference>
<dbReference type="InterPro" id="IPR050079">
    <property type="entry name" value="DEAD_box_RNA_helicase"/>
</dbReference>
<dbReference type="InterPro" id="IPR001650">
    <property type="entry name" value="Helicase_C-like"/>
</dbReference>
<dbReference type="PROSITE" id="PS51194">
    <property type="entry name" value="HELICASE_CTER"/>
    <property type="match status" value="1"/>
</dbReference>
<dbReference type="SMART" id="SM00490">
    <property type="entry name" value="HELICc"/>
    <property type="match status" value="1"/>
</dbReference>
<dbReference type="InterPro" id="IPR011545">
    <property type="entry name" value="DEAD/DEAH_box_helicase_dom"/>
</dbReference>
<dbReference type="SMART" id="SM00487">
    <property type="entry name" value="DEXDc"/>
    <property type="match status" value="1"/>
</dbReference>
<evidence type="ECO:0000256" key="8">
    <source>
        <dbReference type="ARBA" id="ARBA00047984"/>
    </source>
</evidence>
<feature type="compositionally biased region" description="Low complexity" evidence="9">
    <location>
        <begin position="643"/>
        <end position="657"/>
    </location>
</feature>
<feature type="compositionally biased region" description="Basic and acidic residues" evidence="9">
    <location>
        <begin position="605"/>
        <end position="616"/>
    </location>
</feature>
<gene>
    <name evidence="12" type="ORF">CTAYLR_003708</name>
</gene>
<feature type="domain" description="Helicase C-terminal" evidence="11">
    <location>
        <begin position="267"/>
        <end position="470"/>
    </location>
</feature>
<evidence type="ECO:0000259" key="10">
    <source>
        <dbReference type="PROSITE" id="PS51192"/>
    </source>
</evidence>
<comment type="caution">
    <text evidence="12">The sequence shown here is derived from an EMBL/GenBank/DDBJ whole genome shotgun (WGS) entry which is preliminary data.</text>
</comment>
<evidence type="ECO:0000256" key="2">
    <source>
        <dbReference type="ARBA" id="ARBA00022741"/>
    </source>
</evidence>
<dbReference type="GO" id="GO:0003724">
    <property type="term" value="F:RNA helicase activity"/>
    <property type="evidence" value="ECO:0007669"/>
    <property type="project" value="UniProtKB-EC"/>
</dbReference>
<dbReference type="Gene3D" id="3.40.50.300">
    <property type="entry name" value="P-loop containing nucleotide triphosphate hydrolases"/>
    <property type="match status" value="2"/>
</dbReference>
<feature type="compositionally biased region" description="Basic residues" evidence="9">
    <location>
        <begin position="675"/>
        <end position="699"/>
    </location>
</feature>
<keyword evidence="6" id="KW-0694">RNA-binding</keyword>
<keyword evidence="4" id="KW-0347">Helicase</keyword>
<dbReference type="InterPro" id="IPR014001">
    <property type="entry name" value="Helicase_ATP-bd"/>
</dbReference>
<keyword evidence="13" id="KW-1185">Reference proteome</keyword>
<dbReference type="CDD" id="cd18787">
    <property type="entry name" value="SF2_C_DEAD"/>
    <property type="match status" value="1"/>
</dbReference>
<evidence type="ECO:0000256" key="6">
    <source>
        <dbReference type="ARBA" id="ARBA00022884"/>
    </source>
</evidence>
<dbReference type="EC" id="3.6.4.13" evidence="1"/>
<name>A0AAD7UMB1_9STRA</name>